<sequence>LGLLLVLFLVSTYVTFSKKKKKVTLYLALNYLSFILGMLYFALAHYSVILEDATTDLYYQVSMFANVFIMAGIICLIFFHAEFAKVKRRRKNIEALFGLFLIVWIALPFNYTVVSTGGFQLKYVTYTLMSIYGIFIYVNLTLSFFKMSLQALKGSKERIQLIALGLGSLIFLEYFFVITVYGILQIFMFLFVGLLSITISFS</sequence>
<feature type="transmembrane region" description="Helical" evidence="1">
    <location>
        <begin position="93"/>
        <end position="111"/>
    </location>
</feature>
<evidence type="ECO:0000313" key="2">
    <source>
        <dbReference type="EMBL" id="GAG82521.1"/>
    </source>
</evidence>
<feature type="transmembrane region" description="Helical" evidence="1">
    <location>
        <begin position="123"/>
        <end position="147"/>
    </location>
</feature>
<dbReference type="AlphaFoldDB" id="X1CE83"/>
<comment type="caution">
    <text evidence="2">The sequence shown here is derived from an EMBL/GenBank/DDBJ whole genome shotgun (WGS) entry which is preliminary data.</text>
</comment>
<feature type="transmembrane region" description="Helical" evidence="1">
    <location>
        <begin position="159"/>
        <end position="177"/>
    </location>
</feature>
<feature type="non-terminal residue" evidence="2">
    <location>
        <position position="202"/>
    </location>
</feature>
<keyword evidence="1" id="KW-0472">Membrane</keyword>
<protein>
    <submittedName>
        <fullName evidence="2">Uncharacterized protein</fullName>
    </submittedName>
</protein>
<proteinExistence type="predicted"/>
<name>X1CE83_9ZZZZ</name>
<organism evidence="2">
    <name type="scientific">marine sediment metagenome</name>
    <dbReference type="NCBI Taxonomy" id="412755"/>
    <lineage>
        <taxon>unclassified sequences</taxon>
        <taxon>metagenomes</taxon>
        <taxon>ecological metagenomes</taxon>
    </lineage>
</organism>
<dbReference type="EMBL" id="BART01013903">
    <property type="protein sequence ID" value="GAG82521.1"/>
    <property type="molecule type" value="Genomic_DNA"/>
</dbReference>
<keyword evidence="1" id="KW-0812">Transmembrane</keyword>
<feature type="transmembrane region" description="Helical" evidence="1">
    <location>
        <begin position="63"/>
        <end position="81"/>
    </location>
</feature>
<feature type="transmembrane region" description="Helical" evidence="1">
    <location>
        <begin position="183"/>
        <end position="201"/>
    </location>
</feature>
<gene>
    <name evidence="2" type="ORF">S01H4_28128</name>
</gene>
<feature type="transmembrane region" description="Helical" evidence="1">
    <location>
        <begin position="23"/>
        <end position="43"/>
    </location>
</feature>
<accession>X1CE83</accession>
<keyword evidence="1" id="KW-1133">Transmembrane helix</keyword>
<evidence type="ECO:0000256" key="1">
    <source>
        <dbReference type="SAM" id="Phobius"/>
    </source>
</evidence>
<reference evidence="2" key="1">
    <citation type="journal article" date="2014" name="Front. Microbiol.">
        <title>High frequency of phylogenetically diverse reductive dehalogenase-homologous genes in deep subseafloor sedimentary metagenomes.</title>
        <authorList>
            <person name="Kawai M."/>
            <person name="Futagami T."/>
            <person name="Toyoda A."/>
            <person name="Takaki Y."/>
            <person name="Nishi S."/>
            <person name="Hori S."/>
            <person name="Arai W."/>
            <person name="Tsubouchi T."/>
            <person name="Morono Y."/>
            <person name="Uchiyama I."/>
            <person name="Ito T."/>
            <person name="Fujiyama A."/>
            <person name="Inagaki F."/>
            <person name="Takami H."/>
        </authorList>
    </citation>
    <scope>NUCLEOTIDE SEQUENCE</scope>
    <source>
        <strain evidence="2">Expedition CK06-06</strain>
    </source>
</reference>
<feature type="non-terminal residue" evidence="2">
    <location>
        <position position="1"/>
    </location>
</feature>